<organism evidence="1">
    <name type="scientific">marine metagenome</name>
    <dbReference type="NCBI Taxonomy" id="408172"/>
    <lineage>
        <taxon>unclassified sequences</taxon>
        <taxon>metagenomes</taxon>
        <taxon>ecological metagenomes</taxon>
    </lineage>
</organism>
<reference evidence="1" key="1">
    <citation type="submission" date="2018-05" db="EMBL/GenBank/DDBJ databases">
        <authorList>
            <person name="Lanie J.A."/>
            <person name="Ng W.-L."/>
            <person name="Kazmierczak K.M."/>
            <person name="Andrzejewski T.M."/>
            <person name="Davidsen T.M."/>
            <person name="Wayne K.J."/>
            <person name="Tettelin H."/>
            <person name="Glass J.I."/>
            <person name="Rusch D."/>
            <person name="Podicherti R."/>
            <person name="Tsui H.-C.T."/>
            <person name="Winkler M.E."/>
        </authorList>
    </citation>
    <scope>NUCLEOTIDE SEQUENCE</scope>
</reference>
<accession>A0A382CD03</accession>
<gene>
    <name evidence="1" type="ORF">METZ01_LOCUS176862</name>
</gene>
<proteinExistence type="predicted"/>
<evidence type="ECO:0000313" key="1">
    <source>
        <dbReference type="EMBL" id="SVB24008.1"/>
    </source>
</evidence>
<sequence length="69" mass="7301">MYESKVPVASRNLIVSFIVGEGKVTVIVLLDVSQKYPFPASAVKSPDLLSQADIIKGGALDKIAPAESK</sequence>
<protein>
    <submittedName>
        <fullName evidence="1">Uncharacterized protein</fullName>
    </submittedName>
</protein>
<dbReference type="AlphaFoldDB" id="A0A382CD03"/>
<dbReference type="EMBL" id="UINC01033944">
    <property type="protein sequence ID" value="SVB24008.1"/>
    <property type="molecule type" value="Genomic_DNA"/>
</dbReference>
<name>A0A382CD03_9ZZZZ</name>